<evidence type="ECO:0000256" key="7">
    <source>
        <dbReference type="RuleBase" id="RU003942"/>
    </source>
</evidence>
<keyword evidence="2" id="KW-0813">Transport</keyword>
<dbReference type="InterPro" id="IPR045324">
    <property type="entry name" value="Small_multidrug_res"/>
</dbReference>
<dbReference type="PANTHER" id="PTHR30561:SF0">
    <property type="entry name" value="GUANIDINIUM EXPORTER"/>
    <property type="match status" value="1"/>
</dbReference>
<dbReference type="Pfam" id="PF00893">
    <property type="entry name" value="Multi_Drug_Res"/>
    <property type="match status" value="1"/>
</dbReference>
<dbReference type="PANTHER" id="PTHR30561">
    <property type="entry name" value="SMR FAMILY PROTON-DEPENDENT DRUG EFFLUX TRANSPORTER SUGE"/>
    <property type="match status" value="1"/>
</dbReference>
<organism evidence="10 11">
    <name type="scientific">Occultella aeris</name>
    <dbReference type="NCBI Taxonomy" id="2761496"/>
    <lineage>
        <taxon>Bacteria</taxon>
        <taxon>Bacillati</taxon>
        <taxon>Actinomycetota</taxon>
        <taxon>Actinomycetes</taxon>
        <taxon>Micrococcales</taxon>
        <taxon>Ruaniaceae</taxon>
        <taxon>Occultella</taxon>
    </lineage>
</organism>
<dbReference type="SUPFAM" id="SSF103481">
    <property type="entry name" value="Multidrug resistance efflux transporter EmrE"/>
    <property type="match status" value="1"/>
</dbReference>
<sequence length="128" mass="13160">MPWLILLLSAVLEAVWATALGQSDGFSELVPTIVFVVALTLSMLGLGRAMRSIPIGTAYAVWTGIGAALTVTYAIATGAESVSVWKVVFILGIIGAVVGLKLVPTRSEASAAGTDAAVESVPTESDRD</sequence>
<dbReference type="GO" id="GO:0005886">
    <property type="term" value="C:plasma membrane"/>
    <property type="evidence" value="ECO:0007669"/>
    <property type="project" value="UniProtKB-SubCell"/>
</dbReference>
<evidence type="ECO:0000313" key="10">
    <source>
        <dbReference type="EMBL" id="VZO38935.1"/>
    </source>
</evidence>
<evidence type="ECO:0000313" key="11">
    <source>
        <dbReference type="Proteomes" id="UP000419743"/>
    </source>
</evidence>
<reference evidence="10 11" key="1">
    <citation type="submission" date="2019-11" db="EMBL/GenBank/DDBJ databases">
        <authorList>
            <person name="Criscuolo A."/>
        </authorList>
    </citation>
    <scope>NUCLEOTIDE SEQUENCE [LARGE SCALE GENOMIC DNA]</scope>
    <source>
        <strain evidence="10">CIP111667</strain>
    </source>
</reference>
<evidence type="ECO:0000256" key="3">
    <source>
        <dbReference type="ARBA" id="ARBA00022475"/>
    </source>
</evidence>
<dbReference type="AlphaFoldDB" id="A0A7M4DNC3"/>
<evidence type="ECO:0000256" key="9">
    <source>
        <dbReference type="SAM" id="Phobius"/>
    </source>
</evidence>
<dbReference type="InterPro" id="IPR037185">
    <property type="entry name" value="EmrE-like"/>
</dbReference>
<keyword evidence="6 9" id="KW-0472">Membrane</keyword>
<dbReference type="GO" id="GO:0022857">
    <property type="term" value="F:transmembrane transporter activity"/>
    <property type="evidence" value="ECO:0007669"/>
    <property type="project" value="InterPro"/>
</dbReference>
<dbReference type="RefSeq" id="WP_156742306.1">
    <property type="nucleotide sequence ID" value="NZ_CACRYJ010000053.1"/>
</dbReference>
<comment type="similarity">
    <text evidence="7">Belongs to the drug/metabolite transporter (DMT) superfamily. Small multidrug resistance (SMR) (TC 2.A.7.1) family.</text>
</comment>
<keyword evidence="11" id="KW-1185">Reference proteome</keyword>
<evidence type="ECO:0000256" key="8">
    <source>
        <dbReference type="SAM" id="MobiDB-lite"/>
    </source>
</evidence>
<keyword evidence="3" id="KW-1003">Cell membrane</keyword>
<evidence type="ECO:0000256" key="4">
    <source>
        <dbReference type="ARBA" id="ARBA00022692"/>
    </source>
</evidence>
<dbReference type="EMBL" id="CACRYJ010000053">
    <property type="protein sequence ID" value="VZO38935.1"/>
    <property type="molecule type" value="Genomic_DNA"/>
</dbReference>
<comment type="caution">
    <text evidence="10">The sequence shown here is derived from an EMBL/GenBank/DDBJ whole genome shotgun (WGS) entry which is preliminary data.</text>
</comment>
<keyword evidence="5 9" id="KW-1133">Transmembrane helix</keyword>
<evidence type="ECO:0000256" key="5">
    <source>
        <dbReference type="ARBA" id="ARBA00022989"/>
    </source>
</evidence>
<dbReference type="InterPro" id="IPR000390">
    <property type="entry name" value="Small_drug/metabolite_transptr"/>
</dbReference>
<evidence type="ECO:0000256" key="6">
    <source>
        <dbReference type="ARBA" id="ARBA00023136"/>
    </source>
</evidence>
<feature type="transmembrane region" description="Helical" evidence="9">
    <location>
        <begin position="59"/>
        <end position="76"/>
    </location>
</feature>
<dbReference type="Proteomes" id="UP000419743">
    <property type="component" value="Unassembled WGS sequence"/>
</dbReference>
<feature type="transmembrane region" description="Helical" evidence="9">
    <location>
        <begin position="82"/>
        <end position="103"/>
    </location>
</feature>
<keyword evidence="4 7" id="KW-0812">Transmembrane</keyword>
<evidence type="ECO:0000256" key="1">
    <source>
        <dbReference type="ARBA" id="ARBA00004651"/>
    </source>
</evidence>
<comment type="subcellular location">
    <subcellularLocation>
        <location evidence="1 7">Cell membrane</location>
        <topology evidence="1 7">Multi-pass membrane protein</topology>
    </subcellularLocation>
</comment>
<evidence type="ECO:0000256" key="2">
    <source>
        <dbReference type="ARBA" id="ARBA00022448"/>
    </source>
</evidence>
<dbReference type="Gene3D" id="1.10.3730.20">
    <property type="match status" value="1"/>
</dbReference>
<feature type="transmembrane region" description="Helical" evidence="9">
    <location>
        <begin position="29"/>
        <end position="47"/>
    </location>
</feature>
<feature type="region of interest" description="Disordered" evidence="8">
    <location>
        <begin position="106"/>
        <end position="128"/>
    </location>
</feature>
<gene>
    <name evidence="10" type="primary">sugE_1</name>
    <name evidence="10" type="ORF">HALOF300_03653</name>
</gene>
<proteinExistence type="inferred from homology"/>
<protein>
    <submittedName>
        <fullName evidence="10">Quaternary ammonium compound-resistance protein SugE</fullName>
    </submittedName>
</protein>
<name>A0A7M4DNC3_9MICO</name>
<accession>A0A7M4DNC3</accession>